<dbReference type="HOGENOM" id="CLU_1788326_0_0_1"/>
<evidence type="ECO:0000313" key="2">
    <source>
        <dbReference type="Proteomes" id="UP000011082"/>
    </source>
</evidence>
<dbReference type="InterPro" id="IPR011009">
    <property type="entry name" value="Kinase-like_dom_sf"/>
</dbReference>
<dbReference type="RefSeq" id="XP_007603730.1">
    <property type="nucleotide sequence ID" value="XM_007603668.1"/>
</dbReference>
<name>L2GPU5_VITCO</name>
<dbReference type="EMBL" id="JH370131">
    <property type="protein sequence ID" value="ELA42525.1"/>
    <property type="molecule type" value="Genomic_DNA"/>
</dbReference>
<dbReference type="VEuPathDB" id="MicrosporidiaDB:VICG_00277"/>
<evidence type="ECO:0000313" key="1">
    <source>
        <dbReference type="EMBL" id="ELA42525.1"/>
    </source>
</evidence>
<reference evidence="2" key="1">
    <citation type="submission" date="2011-05" db="EMBL/GenBank/DDBJ databases">
        <title>The genome sequence of Vittaforma corneae strain ATCC 50505.</title>
        <authorList>
            <consortium name="The Broad Institute Genome Sequencing Platform"/>
            <person name="Cuomo C."/>
            <person name="Didier E."/>
            <person name="Bowers L."/>
            <person name="Young S.K."/>
            <person name="Zeng Q."/>
            <person name="Gargeya S."/>
            <person name="Fitzgerald M."/>
            <person name="Haas B."/>
            <person name="Abouelleil A."/>
            <person name="Alvarado L."/>
            <person name="Arachchi H.M."/>
            <person name="Berlin A."/>
            <person name="Chapman S.B."/>
            <person name="Gearin G."/>
            <person name="Goldberg J."/>
            <person name="Griggs A."/>
            <person name="Gujja S."/>
            <person name="Hansen M."/>
            <person name="Heiman D."/>
            <person name="Howarth C."/>
            <person name="Larimer J."/>
            <person name="Lui A."/>
            <person name="MacDonald P.J.P."/>
            <person name="McCowen C."/>
            <person name="Montmayeur A."/>
            <person name="Murphy C."/>
            <person name="Neiman D."/>
            <person name="Pearson M."/>
            <person name="Priest M."/>
            <person name="Roberts A."/>
            <person name="Saif S."/>
            <person name="Shea T."/>
            <person name="Sisk P."/>
            <person name="Stolte C."/>
            <person name="Sykes S."/>
            <person name="Wortman J."/>
            <person name="Nusbaum C."/>
            <person name="Birren B."/>
        </authorList>
    </citation>
    <scope>NUCLEOTIDE SEQUENCE [LARGE SCALE GENOMIC DNA]</scope>
    <source>
        <strain evidence="2">ATCC 50505</strain>
    </source>
</reference>
<evidence type="ECO:0008006" key="3">
    <source>
        <dbReference type="Google" id="ProtNLM"/>
    </source>
</evidence>
<dbReference type="Proteomes" id="UP000011082">
    <property type="component" value="Unassembled WGS sequence"/>
</dbReference>
<keyword evidence="2" id="KW-1185">Reference proteome</keyword>
<protein>
    <recommendedName>
        <fullName evidence="3">Protein kinase domain-containing protein</fullName>
    </recommendedName>
</protein>
<sequence length="145" mass="17300">MKIPATFLPPPTPVKKKLSVSSHNIPHVKTCKLIAEGSFYKIFLTENGTVLRVSKREMVNFEEIRILENLDHPFVNRMVKWWIEDNTLYFEMEPCDFNLKERSDRIEKFFKKNRKRGVEKYYYNRCYKEKVDNVNNACNNTNTSL</sequence>
<organism evidence="1 2">
    <name type="scientific">Vittaforma corneae (strain ATCC 50505)</name>
    <name type="common">Microsporidian parasite</name>
    <name type="synonym">Nosema corneum</name>
    <dbReference type="NCBI Taxonomy" id="993615"/>
    <lineage>
        <taxon>Eukaryota</taxon>
        <taxon>Fungi</taxon>
        <taxon>Fungi incertae sedis</taxon>
        <taxon>Microsporidia</taxon>
        <taxon>Nosematidae</taxon>
        <taxon>Vittaforma</taxon>
    </lineage>
</organism>
<dbReference type="GeneID" id="19880995"/>
<dbReference type="InParanoid" id="L2GPU5"/>
<dbReference type="Gene3D" id="3.30.200.20">
    <property type="entry name" value="Phosphorylase Kinase, domain 1"/>
    <property type="match status" value="1"/>
</dbReference>
<gene>
    <name evidence="1" type="ORF">VICG_00277</name>
</gene>
<proteinExistence type="predicted"/>
<dbReference type="SUPFAM" id="SSF56112">
    <property type="entry name" value="Protein kinase-like (PK-like)"/>
    <property type="match status" value="1"/>
</dbReference>
<dbReference type="AlphaFoldDB" id="L2GPU5"/>
<accession>L2GPU5</accession>